<dbReference type="CDD" id="cd12148">
    <property type="entry name" value="fungal_TF_MHR"/>
    <property type="match status" value="1"/>
</dbReference>
<dbReference type="PANTHER" id="PTHR31845:SF17">
    <property type="entry name" value="ZN(II)2CYS6 TRANSCRIPTION FACTOR (EUROFUNG)"/>
    <property type="match status" value="1"/>
</dbReference>
<dbReference type="Pfam" id="PF04082">
    <property type="entry name" value="Fungal_trans"/>
    <property type="match status" value="1"/>
</dbReference>
<dbReference type="SMART" id="SM00906">
    <property type="entry name" value="Fungal_trans"/>
    <property type="match status" value="1"/>
</dbReference>
<dbReference type="OrthoDB" id="4454541at2759"/>
<dbReference type="HOGENOM" id="CLU_010438_0_0_1"/>
<dbReference type="Proteomes" id="UP000015241">
    <property type="component" value="Unassembled WGS sequence"/>
</dbReference>
<keyword evidence="11" id="KW-1185">Reference proteome</keyword>
<dbReference type="InterPro" id="IPR051089">
    <property type="entry name" value="prtT"/>
</dbReference>
<sequence>MSLSPTTSNEYEPSSVKRRRTSFTASSQRSEMAQSPLEANGSGQGLPPPVGSAHIPKRGARACTACRKGKNRCEGEAPCRRCQLSGTPCVFEKPEKKNAQVFTGASIERLSRLEGQYLVMQSQMIGMQSSLDRILSAIQQQSQTTAALMQQSVYSNGGPPPIPSIRPNGVDMYGSPGPPDGPPARHNRSFPPLPGFAAPPHKYATYGIVPSTAPSSDDESEDTLPRATLNAPIEALQGLANAAAEAAAATSASPPRVKKRRKAEPTPRNAFPHVVEKGLVSDSEARELFHIFFSGCHYFIPCFDPTYDTYEALQERTPWTFDSILAIASKIRSGTGPFSPTFYKCLEEAQGIARSSLFGPVVRKEAVQGMLLLAAWSTNGWLPSGHAMRMALDLGLHRALEKLADLENSKKRTEEEERNLVVSARIWLCLYWFDHQMSLGTGRPVVLRDETSIKHCRLLLSHPMASVTDVRLISQVELIAQKTQIYETLSPLNGQVNHNTLAFIRRANIALDKWWQDCDELHRATMDEDALPRKILAGELHYAKLWLVCVALRGTSWDKMPFEQRELAFQAKDAASACLSNLLNSPTYRAALRYAVHDSLVTAAFSGLFLLKMANLYPGELDLAAITMQVEQLAELLSEVAAERYALTLRVMLASLKRKLGVATPVGHPGMPGQPDMMAPAFIDPAIMPQLQFTVEELGMLPGSLPNDRAMFSPSAIPVWLQEQSLTDLGLPSNGSDGMFLQMGHNSNGWQGDFPPMPEAW</sequence>
<feature type="compositionally biased region" description="Polar residues" evidence="8">
    <location>
        <begin position="22"/>
        <end position="33"/>
    </location>
</feature>
<dbReference type="CDD" id="cd00067">
    <property type="entry name" value="GAL4"/>
    <property type="match status" value="1"/>
</dbReference>
<keyword evidence="7" id="KW-0175">Coiled coil</keyword>
<organism evidence="10 11">
    <name type="scientific">Fomitopsis schrenkii</name>
    <name type="common">Brown rot fungus</name>
    <dbReference type="NCBI Taxonomy" id="2126942"/>
    <lineage>
        <taxon>Eukaryota</taxon>
        <taxon>Fungi</taxon>
        <taxon>Dikarya</taxon>
        <taxon>Basidiomycota</taxon>
        <taxon>Agaricomycotina</taxon>
        <taxon>Agaricomycetes</taxon>
        <taxon>Polyporales</taxon>
        <taxon>Fomitopsis</taxon>
    </lineage>
</organism>
<dbReference type="AlphaFoldDB" id="S8EPE8"/>
<dbReference type="GO" id="GO:0008270">
    <property type="term" value="F:zinc ion binding"/>
    <property type="evidence" value="ECO:0007669"/>
    <property type="project" value="InterPro"/>
</dbReference>
<reference evidence="10 11" key="1">
    <citation type="journal article" date="2012" name="Science">
        <title>The Paleozoic origin of enzymatic lignin decomposition reconstructed from 31 fungal genomes.</title>
        <authorList>
            <person name="Floudas D."/>
            <person name="Binder M."/>
            <person name="Riley R."/>
            <person name="Barry K."/>
            <person name="Blanchette R.A."/>
            <person name="Henrissat B."/>
            <person name="Martinez A.T."/>
            <person name="Otillar R."/>
            <person name="Spatafora J.W."/>
            <person name="Yadav J.S."/>
            <person name="Aerts A."/>
            <person name="Benoit I."/>
            <person name="Boyd A."/>
            <person name="Carlson A."/>
            <person name="Copeland A."/>
            <person name="Coutinho P.M."/>
            <person name="de Vries R.P."/>
            <person name="Ferreira P."/>
            <person name="Findley K."/>
            <person name="Foster B."/>
            <person name="Gaskell J."/>
            <person name="Glotzer D."/>
            <person name="Gorecki P."/>
            <person name="Heitman J."/>
            <person name="Hesse C."/>
            <person name="Hori C."/>
            <person name="Igarashi K."/>
            <person name="Jurgens J.A."/>
            <person name="Kallen N."/>
            <person name="Kersten P."/>
            <person name="Kohler A."/>
            <person name="Kuees U."/>
            <person name="Kumar T.K.A."/>
            <person name="Kuo A."/>
            <person name="LaButti K."/>
            <person name="Larrondo L.F."/>
            <person name="Lindquist E."/>
            <person name="Ling A."/>
            <person name="Lombard V."/>
            <person name="Lucas S."/>
            <person name="Lundell T."/>
            <person name="Martin R."/>
            <person name="McLaughlin D.J."/>
            <person name="Morgenstern I."/>
            <person name="Morin E."/>
            <person name="Murat C."/>
            <person name="Nagy L.G."/>
            <person name="Nolan M."/>
            <person name="Ohm R.A."/>
            <person name="Patyshakuliyeva A."/>
            <person name="Rokas A."/>
            <person name="Ruiz-Duenas F.J."/>
            <person name="Sabat G."/>
            <person name="Salamov A."/>
            <person name="Samejima M."/>
            <person name="Schmutz J."/>
            <person name="Slot J.C."/>
            <person name="St John F."/>
            <person name="Stenlid J."/>
            <person name="Sun H."/>
            <person name="Sun S."/>
            <person name="Syed K."/>
            <person name="Tsang A."/>
            <person name="Wiebenga A."/>
            <person name="Young D."/>
            <person name="Pisabarro A."/>
            <person name="Eastwood D.C."/>
            <person name="Martin F."/>
            <person name="Cullen D."/>
            <person name="Grigoriev I.V."/>
            <person name="Hibbett D.S."/>
        </authorList>
    </citation>
    <scope>NUCLEOTIDE SEQUENCE</scope>
    <source>
        <strain evidence="11">FP-58527</strain>
    </source>
</reference>
<dbReference type="InParanoid" id="S8EPE8"/>
<evidence type="ECO:0000256" key="7">
    <source>
        <dbReference type="SAM" id="Coils"/>
    </source>
</evidence>
<keyword evidence="4" id="KW-0238">DNA-binding</keyword>
<dbReference type="Pfam" id="PF00172">
    <property type="entry name" value="Zn_clus"/>
    <property type="match status" value="1"/>
</dbReference>
<evidence type="ECO:0000256" key="4">
    <source>
        <dbReference type="ARBA" id="ARBA00023125"/>
    </source>
</evidence>
<proteinExistence type="predicted"/>
<comment type="subcellular location">
    <subcellularLocation>
        <location evidence="1">Nucleus</location>
    </subcellularLocation>
</comment>
<dbReference type="GO" id="GO:0006351">
    <property type="term" value="P:DNA-templated transcription"/>
    <property type="evidence" value="ECO:0007669"/>
    <property type="project" value="InterPro"/>
</dbReference>
<gene>
    <name evidence="10" type="ORF">FOMPIDRAFT_1034579</name>
</gene>
<dbReference type="Gene3D" id="4.10.240.10">
    <property type="entry name" value="Zn(2)-C6 fungal-type DNA-binding domain"/>
    <property type="match status" value="1"/>
</dbReference>
<dbReference type="eggNOG" id="ENOG502S1GD">
    <property type="taxonomic scope" value="Eukaryota"/>
</dbReference>
<dbReference type="InterPro" id="IPR036864">
    <property type="entry name" value="Zn2-C6_fun-type_DNA-bd_sf"/>
</dbReference>
<evidence type="ECO:0000256" key="1">
    <source>
        <dbReference type="ARBA" id="ARBA00004123"/>
    </source>
</evidence>
<dbReference type="SMART" id="SM00066">
    <property type="entry name" value="GAL4"/>
    <property type="match status" value="1"/>
</dbReference>
<evidence type="ECO:0000256" key="2">
    <source>
        <dbReference type="ARBA" id="ARBA00022723"/>
    </source>
</evidence>
<evidence type="ECO:0000256" key="3">
    <source>
        <dbReference type="ARBA" id="ARBA00023015"/>
    </source>
</evidence>
<dbReference type="EMBL" id="KE504125">
    <property type="protein sequence ID" value="EPT04904.1"/>
    <property type="molecule type" value="Genomic_DNA"/>
</dbReference>
<evidence type="ECO:0000259" key="9">
    <source>
        <dbReference type="PROSITE" id="PS50048"/>
    </source>
</evidence>
<evidence type="ECO:0000256" key="6">
    <source>
        <dbReference type="ARBA" id="ARBA00023242"/>
    </source>
</evidence>
<dbReference type="GO" id="GO:0000981">
    <property type="term" value="F:DNA-binding transcription factor activity, RNA polymerase II-specific"/>
    <property type="evidence" value="ECO:0007669"/>
    <property type="project" value="InterPro"/>
</dbReference>
<feature type="region of interest" description="Disordered" evidence="8">
    <location>
        <begin position="1"/>
        <end position="56"/>
    </location>
</feature>
<dbReference type="InterPro" id="IPR007219">
    <property type="entry name" value="XnlR_reg_dom"/>
</dbReference>
<dbReference type="InterPro" id="IPR001138">
    <property type="entry name" value="Zn2Cys6_DnaBD"/>
</dbReference>
<keyword evidence="6" id="KW-0539">Nucleus</keyword>
<feature type="region of interest" description="Disordered" evidence="8">
    <location>
        <begin position="246"/>
        <end position="269"/>
    </location>
</feature>
<dbReference type="PROSITE" id="PS50048">
    <property type="entry name" value="ZN2_CY6_FUNGAL_2"/>
    <property type="match status" value="1"/>
</dbReference>
<feature type="coiled-coil region" evidence="7">
    <location>
        <begin position="396"/>
        <end position="423"/>
    </location>
</feature>
<evidence type="ECO:0000256" key="5">
    <source>
        <dbReference type="ARBA" id="ARBA00023163"/>
    </source>
</evidence>
<name>S8EPE8_FOMSC</name>
<dbReference type="GO" id="GO:0005634">
    <property type="term" value="C:nucleus"/>
    <property type="evidence" value="ECO:0007669"/>
    <property type="project" value="UniProtKB-SubCell"/>
</dbReference>
<feature type="region of interest" description="Disordered" evidence="8">
    <location>
        <begin position="159"/>
        <end position="196"/>
    </location>
</feature>
<keyword evidence="5" id="KW-0804">Transcription</keyword>
<dbReference type="SUPFAM" id="SSF57701">
    <property type="entry name" value="Zn2/Cys6 DNA-binding domain"/>
    <property type="match status" value="1"/>
</dbReference>
<dbReference type="GO" id="GO:0000976">
    <property type="term" value="F:transcription cis-regulatory region binding"/>
    <property type="evidence" value="ECO:0007669"/>
    <property type="project" value="TreeGrafter"/>
</dbReference>
<keyword evidence="3" id="KW-0805">Transcription regulation</keyword>
<dbReference type="PROSITE" id="PS00463">
    <property type="entry name" value="ZN2_CY6_FUNGAL_1"/>
    <property type="match status" value="1"/>
</dbReference>
<protein>
    <recommendedName>
        <fullName evidence="9">Zn(2)-C6 fungal-type domain-containing protein</fullName>
    </recommendedName>
</protein>
<evidence type="ECO:0000313" key="10">
    <source>
        <dbReference type="EMBL" id="EPT04904.1"/>
    </source>
</evidence>
<keyword evidence="2" id="KW-0479">Metal-binding</keyword>
<dbReference type="PANTHER" id="PTHR31845">
    <property type="entry name" value="FINGER DOMAIN PROTEIN, PUTATIVE-RELATED"/>
    <property type="match status" value="1"/>
</dbReference>
<evidence type="ECO:0000313" key="11">
    <source>
        <dbReference type="Proteomes" id="UP000015241"/>
    </source>
</evidence>
<accession>S8EPE8</accession>
<feature type="domain" description="Zn(2)-C6 fungal-type" evidence="9">
    <location>
        <begin position="62"/>
        <end position="91"/>
    </location>
</feature>
<dbReference type="STRING" id="743788.S8EPE8"/>
<feature type="compositionally biased region" description="Polar residues" evidence="8">
    <location>
        <begin position="1"/>
        <end position="12"/>
    </location>
</feature>
<evidence type="ECO:0000256" key="8">
    <source>
        <dbReference type="SAM" id="MobiDB-lite"/>
    </source>
</evidence>